<evidence type="ECO:0000259" key="3">
    <source>
        <dbReference type="Pfam" id="PF01425"/>
    </source>
</evidence>
<comment type="similarity">
    <text evidence="1">Belongs to the amidase family.</text>
</comment>
<dbReference type="RefSeq" id="WP_013214333.1">
    <property type="nucleotide sequence ID" value="NC_014313.1"/>
</dbReference>
<evidence type="ECO:0000313" key="4">
    <source>
        <dbReference type="EMBL" id="ADJ22114.1"/>
    </source>
</evidence>
<organism evidence="4 5">
    <name type="scientific">Hyphomicrobium denitrificans (strain ATCC 51888 / DSM 1869 / NCIMB 11706 / TK 0415)</name>
    <dbReference type="NCBI Taxonomy" id="582899"/>
    <lineage>
        <taxon>Bacteria</taxon>
        <taxon>Pseudomonadati</taxon>
        <taxon>Pseudomonadota</taxon>
        <taxon>Alphaproteobacteria</taxon>
        <taxon>Hyphomicrobiales</taxon>
        <taxon>Hyphomicrobiaceae</taxon>
        <taxon>Hyphomicrobium</taxon>
    </lineage>
</organism>
<dbReference type="SUPFAM" id="SSF75304">
    <property type="entry name" value="Amidase signature (AS) enzymes"/>
    <property type="match status" value="1"/>
</dbReference>
<dbReference type="AlphaFoldDB" id="D8JQW2"/>
<dbReference type="Pfam" id="PF01425">
    <property type="entry name" value="Amidase"/>
    <property type="match status" value="1"/>
</dbReference>
<dbReference type="HOGENOM" id="CLU_009600_0_0_5"/>
<feature type="domain" description="Amidase" evidence="3">
    <location>
        <begin position="28"/>
        <end position="433"/>
    </location>
</feature>
<dbReference type="eggNOG" id="COG0154">
    <property type="taxonomic scope" value="Bacteria"/>
</dbReference>
<dbReference type="PANTHER" id="PTHR11895">
    <property type="entry name" value="TRANSAMIDASE"/>
    <property type="match status" value="1"/>
</dbReference>
<keyword evidence="5" id="KW-1185">Reference proteome</keyword>
<evidence type="ECO:0000256" key="2">
    <source>
        <dbReference type="SAM" id="MobiDB-lite"/>
    </source>
</evidence>
<accession>D8JQW2</accession>
<proteinExistence type="inferred from homology"/>
<dbReference type="GO" id="GO:0003824">
    <property type="term" value="F:catalytic activity"/>
    <property type="evidence" value="ECO:0007669"/>
    <property type="project" value="InterPro"/>
</dbReference>
<dbReference type="PANTHER" id="PTHR11895:SF151">
    <property type="entry name" value="GLUTAMYL-TRNA(GLN) AMIDOTRANSFERASE SUBUNIT A"/>
    <property type="match status" value="1"/>
</dbReference>
<dbReference type="STRING" id="582899.Hden_0289"/>
<protein>
    <submittedName>
        <fullName evidence="4">Amidase</fullName>
    </submittedName>
</protein>
<dbReference type="KEGG" id="hdn:Hden_0289"/>
<feature type="region of interest" description="Disordered" evidence="2">
    <location>
        <begin position="133"/>
        <end position="157"/>
    </location>
</feature>
<dbReference type="Gene3D" id="3.90.1300.10">
    <property type="entry name" value="Amidase signature (AS) domain"/>
    <property type="match status" value="1"/>
</dbReference>
<evidence type="ECO:0000313" key="5">
    <source>
        <dbReference type="Proteomes" id="UP000002033"/>
    </source>
</evidence>
<name>D8JQW2_HYPDA</name>
<dbReference type="EMBL" id="CP002083">
    <property type="protein sequence ID" value="ADJ22114.1"/>
    <property type="molecule type" value="Genomic_DNA"/>
</dbReference>
<dbReference type="InterPro" id="IPR036928">
    <property type="entry name" value="AS_sf"/>
</dbReference>
<dbReference type="OrthoDB" id="9811471at2"/>
<gene>
    <name evidence="4" type="ordered locus">Hden_0289</name>
</gene>
<reference evidence="5" key="1">
    <citation type="journal article" date="2011" name="J. Bacteriol.">
        <title>Genome sequences of eight morphologically diverse alphaproteobacteria.</title>
        <authorList>
            <consortium name="US DOE Joint Genome Institute"/>
            <person name="Brown P.J."/>
            <person name="Kysela D.T."/>
            <person name="Buechlein A."/>
            <person name="Hemmerich C."/>
            <person name="Brun Y.V."/>
        </authorList>
    </citation>
    <scope>NUCLEOTIDE SEQUENCE [LARGE SCALE GENOMIC DNA]</scope>
    <source>
        <strain evidence="5">ATCC 51888 / DSM 1869 / NCIB 11706 / TK 0415</strain>
    </source>
</reference>
<dbReference type="InterPro" id="IPR023631">
    <property type="entry name" value="Amidase_dom"/>
</dbReference>
<evidence type="ECO:0000256" key="1">
    <source>
        <dbReference type="ARBA" id="ARBA00009199"/>
    </source>
</evidence>
<dbReference type="Proteomes" id="UP000002033">
    <property type="component" value="Chromosome"/>
</dbReference>
<dbReference type="InterPro" id="IPR000120">
    <property type="entry name" value="Amidase"/>
</dbReference>
<sequence>MNHTLFAARTASEAKRLLDSGQLTSEALVSSCLARISDRDAAVGAWTTVNAQRALEAARASDKLRATGASLPPLSGIPVGIKDVIDTKDFPTEYGSEVFAGRQPDTDAVLVMQLKAAGAIILGKTVTTELAFFGPGKTRNPHDPERTPGGSSSGSAAAVADGQVPLALGTQTAGSTIRPASYCGVIGFKPTFGYTSRTGVLAQSAPLDTIGGYARSIEDIALLFDAMSAFDAADTDMQAGEKPSLVAALAEPGPRVPRFAFIKTPAWPQAEPATRAAFEDFAGSFGARAEIVETILPPEFEGILRLPQIVQFYDIARNYGPIADANPDRMSGKLKEIIAEGRTFSSADYAAARADQDSLYEILKPVIADYDAILTPAATGPALVGLSGTGSPMFNALWTYLGMPCISLPLLEIDGLPVGVQLVGARGNDAHLLRVADWMMRQQRTA</sequence>